<keyword evidence="4" id="KW-1185">Reference proteome</keyword>
<reference evidence="4" key="1">
    <citation type="submission" date="2017-05" db="EMBL/GenBank/DDBJ databases">
        <authorList>
            <person name="Ray J."/>
            <person name="Price M."/>
            <person name="Deutschbauer A."/>
        </authorList>
    </citation>
    <scope>NUCLEOTIDE SEQUENCE [LARGE SCALE GENOMIC DNA]</scope>
    <source>
        <strain evidence="4">DSM 19842</strain>
    </source>
</reference>
<organism evidence="3 4">
    <name type="scientific">Pontibacter actiniarum</name>
    <dbReference type="NCBI Taxonomy" id="323450"/>
    <lineage>
        <taxon>Bacteria</taxon>
        <taxon>Pseudomonadati</taxon>
        <taxon>Bacteroidota</taxon>
        <taxon>Cytophagia</taxon>
        <taxon>Cytophagales</taxon>
        <taxon>Hymenobacteraceae</taxon>
        <taxon>Pontibacter</taxon>
    </lineage>
</organism>
<name>A0A1X9YWD7_9BACT</name>
<feature type="chain" id="PRO_5010995901" description="Outer membrane protein beta-barrel domain-containing protein" evidence="1">
    <location>
        <begin position="26"/>
        <end position="192"/>
    </location>
</feature>
<dbReference type="STRING" id="709015.GCA_000472485_03648"/>
<dbReference type="KEGG" id="pact:CA264_18060"/>
<evidence type="ECO:0000259" key="2">
    <source>
        <dbReference type="Pfam" id="PF13568"/>
    </source>
</evidence>
<dbReference type="EMBL" id="CP021235">
    <property type="protein sequence ID" value="ARS37179.1"/>
    <property type="molecule type" value="Genomic_DNA"/>
</dbReference>
<dbReference type="Pfam" id="PF13568">
    <property type="entry name" value="OMP_b-brl_2"/>
    <property type="match status" value="1"/>
</dbReference>
<evidence type="ECO:0000256" key="1">
    <source>
        <dbReference type="SAM" id="SignalP"/>
    </source>
</evidence>
<evidence type="ECO:0000313" key="4">
    <source>
        <dbReference type="Proteomes" id="UP000266292"/>
    </source>
</evidence>
<dbReference type="Proteomes" id="UP000266292">
    <property type="component" value="Chromosome"/>
</dbReference>
<evidence type="ECO:0000313" key="3">
    <source>
        <dbReference type="EMBL" id="ARS37179.1"/>
    </source>
</evidence>
<protein>
    <recommendedName>
        <fullName evidence="2">Outer membrane protein beta-barrel domain-containing protein</fullName>
    </recommendedName>
</protein>
<feature type="domain" description="Outer membrane protein beta-barrel" evidence="2">
    <location>
        <begin position="32"/>
        <end position="169"/>
    </location>
</feature>
<dbReference type="OrthoDB" id="947434at2"/>
<keyword evidence="1" id="KW-0732">Signal</keyword>
<dbReference type="InterPro" id="IPR025665">
    <property type="entry name" value="Beta-barrel_OMP_2"/>
</dbReference>
<proteinExistence type="predicted"/>
<dbReference type="AlphaFoldDB" id="A0A1X9YWD7"/>
<dbReference type="RefSeq" id="WP_025608809.1">
    <property type="nucleotide sequence ID" value="NZ_CP021235.1"/>
</dbReference>
<sequence>MKKFYTAFLLLLFLAGKGFSQSSGAAPAQAKYFGVKAGANLSNFTGDAEGTSTQAGFHGGLYALYMESQHFGIQPEVYYSAQGAAIENGHLRLHYVTVPIMLKVFPAPAFSVQAGPYAALLLSSKVETDSYPAQYNGNGQDFGLAYGLSFGNESKFTVSARHQIGLFNLNDEEGKIKNQVFQVSLGLCISRK</sequence>
<accession>A0A1X9YWD7</accession>
<gene>
    <name evidence="3" type="ORF">CA264_18060</name>
</gene>
<feature type="signal peptide" evidence="1">
    <location>
        <begin position="1"/>
        <end position="25"/>
    </location>
</feature>